<dbReference type="PANTHER" id="PTHR22855:SF13">
    <property type="entry name" value="METHYLCROTONOYL-COA CARBOXYLASE BETA CHAIN, MITOCHONDRIAL"/>
    <property type="match status" value="1"/>
</dbReference>
<dbReference type="EMBL" id="JAQIZT010000009">
    <property type="protein sequence ID" value="KAJ6986369.1"/>
    <property type="molecule type" value="Genomic_DNA"/>
</dbReference>
<comment type="caution">
    <text evidence="2">The sequence shown here is derived from an EMBL/GenBank/DDBJ whole genome shotgun (WGS) entry which is preliminary data.</text>
</comment>
<dbReference type="GO" id="GO:0004485">
    <property type="term" value="F:methylcrotonoyl-CoA carboxylase activity"/>
    <property type="evidence" value="ECO:0007669"/>
    <property type="project" value="TreeGrafter"/>
</dbReference>
<gene>
    <name evidence="2" type="ORF">NC653_024068</name>
</gene>
<reference evidence="2" key="1">
    <citation type="journal article" date="2023" name="Mol. Ecol. Resour.">
        <title>Chromosome-level genome assembly of a triploid poplar Populus alba 'Berolinensis'.</title>
        <authorList>
            <person name="Chen S."/>
            <person name="Yu Y."/>
            <person name="Wang X."/>
            <person name="Wang S."/>
            <person name="Zhang T."/>
            <person name="Zhou Y."/>
            <person name="He R."/>
            <person name="Meng N."/>
            <person name="Wang Y."/>
            <person name="Liu W."/>
            <person name="Liu Z."/>
            <person name="Liu J."/>
            <person name="Guo Q."/>
            <person name="Huang H."/>
            <person name="Sederoff R.R."/>
            <person name="Wang G."/>
            <person name="Qu G."/>
            <person name="Chen S."/>
        </authorList>
    </citation>
    <scope>NUCLEOTIDE SEQUENCE</scope>
    <source>
        <strain evidence="2">SC-2020</strain>
    </source>
</reference>
<proteinExistence type="inferred from homology"/>
<dbReference type="Gene3D" id="3.90.226.10">
    <property type="entry name" value="2-enoyl-CoA Hydratase, Chain A, domain 1"/>
    <property type="match status" value="1"/>
</dbReference>
<protein>
    <submittedName>
        <fullName evidence="2">Uncharacterized protein</fullName>
    </submittedName>
</protein>
<evidence type="ECO:0000313" key="3">
    <source>
        <dbReference type="Proteomes" id="UP001164929"/>
    </source>
</evidence>
<organism evidence="2 3">
    <name type="scientific">Populus alba x Populus x berolinensis</name>
    <dbReference type="NCBI Taxonomy" id="444605"/>
    <lineage>
        <taxon>Eukaryota</taxon>
        <taxon>Viridiplantae</taxon>
        <taxon>Streptophyta</taxon>
        <taxon>Embryophyta</taxon>
        <taxon>Tracheophyta</taxon>
        <taxon>Spermatophyta</taxon>
        <taxon>Magnoliopsida</taxon>
        <taxon>eudicotyledons</taxon>
        <taxon>Gunneridae</taxon>
        <taxon>Pentapetalae</taxon>
        <taxon>rosids</taxon>
        <taxon>fabids</taxon>
        <taxon>Malpighiales</taxon>
        <taxon>Salicaceae</taxon>
        <taxon>Saliceae</taxon>
        <taxon>Populus</taxon>
    </lineage>
</organism>
<dbReference type="GO" id="GO:0006552">
    <property type="term" value="P:L-leucine catabolic process"/>
    <property type="evidence" value="ECO:0007669"/>
    <property type="project" value="TreeGrafter"/>
</dbReference>
<dbReference type="PANTHER" id="PTHR22855">
    <property type="entry name" value="ACETYL, PROPIONYL, PYRUVATE, AND GLUTACONYL CARBOXYLASE-RELATED"/>
    <property type="match status" value="1"/>
</dbReference>
<name>A0AAD6MJH4_9ROSI</name>
<dbReference type="InterPro" id="IPR045190">
    <property type="entry name" value="MCCB/AccD1-like"/>
</dbReference>
<keyword evidence="3" id="KW-1185">Reference proteome</keyword>
<evidence type="ECO:0000256" key="1">
    <source>
        <dbReference type="ARBA" id="ARBA00006102"/>
    </source>
</evidence>
<sequence length="80" mass="9165">MGLFYFSRFLLEEEEEAVKRNRKRNKLLPRERIDKLIDPGSSFLELSQAATVRGSLCGGFRGCFCALQDIRGFGLFCSRI</sequence>
<accession>A0AAD6MJH4</accession>
<dbReference type="SUPFAM" id="SSF52096">
    <property type="entry name" value="ClpP/crotonase"/>
    <property type="match status" value="1"/>
</dbReference>
<dbReference type="Proteomes" id="UP001164929">
    <property type="component" value="Chromosome 9"/>
</dbReference>
<dbReference type="GO" id="GO:0005739">
    <property type="term" value="C:mitochondrion"/>
    <property type="evidence" value="ECO:0007669"/>
    <property type="project" value="TreeGrafter"/>
</dbReference>
<comment type="similarity">
    <text evidence="1">Belongs to the AccD/PCCB family.</text>
</comment>
<evidence type="ECO:0000313" key="2">
    <source>
        <dbReference type="EMBL" id="KAJ6986369.1"/>
    </source>
</evidence>
<dbReference type="GO" id="GO:1905202">
    <property type="term" value="C:methylcrotonoyl-CoA carboxylase complex"/>
    <property type="evidence" value="ECO:0007669"/>
    <property type="project" value="TreeGrafter"/>
</dbReference>
<dbReference type="AlphaFoldDB" id="A0AAD6MJH4"/>
<dbReference type="InterPro" id="IPR029045">
    <property type="entry name" value="ClpP/crotonase-like_dom_sf"/>
</dbReference>